<dbReference type="RefSeq" id="WP_153724517.1">
    <property type="nucleotide sequence ID" value="NZ_CP045875.1"/>
</dbReference>
<evidence type="ECO:0000256" key="4">
    <source>
        <dbReference type="RuleBase" id="RU004106"/>
    </source>
</evidence>
<dbReference type="InterPro" id="IPR043132">
    <property type="entry name" value="BCAT-like_C"/>
</dbReference>
<dbReference type="OrthoDB" id="9805628at2"/>
<dbReference type="InterPro" id="IPR001544">
    <property type="entry name" value="Aminotrans_IV"/>
</dbReference>
<evidence type="ECO:0000256" key="2">
    <source>
        <dbReference type="ARBA" id="ARBA00009320"/>
    </source>
</evidence>
<dbReference type="GO" id="GO:0005829">
    <property type="term" value="C:cytosol"/>
    <property type="evidence" value="ECO:0007669"/>
    <property type="project" value="TreeGrafter"/>
</dbReference>
<evidence type="ECO:0000313" key="7">
    <source>
        <dbReference type="Proteomes" id="UP000366051"/>
    </source>
</evidence>
<dbReference type="Gene3D" id="3.20.10.10">
    <property type="entry name" value="D-amino Acid Aminotransferase, subunit A, domain 2"/>
    <property type="match status" value="1"/>
</dbReference>
<dbReference type="GO" id="GO:0008652">
    <property type="term" value="P:amino acid biosynthetic process"/>
    <property type="evidence" value="ECO:0007669"/>
    <property type="project" value="UniProtKB-ARBA"/>
</dbReference>
<dbReference type="Gene3D" id="3.30.470.10">
    <property type="match status" value="1"/>
</dbReference>
<dbReference type="PANTHER" id="PTHR42743">
    <property type="entry name" value="AMINO-ACID AMINOTRANSFERASE"/>
    <property type="match status" value="1"/>
</dbReference>
<dbReference type="InterPro" id="IPR043131">
    <property type="entry name" value="BCAT-like_N"/>
</dbReference>
<dbReference type="InterPro" id="IPR036038">
    <property type="entry name" value="Aminotransferase-like"/>
</dbReference>
<comment type="similarity">
    <text evidence="2 4">Belongs to the class-IV pyridoxal-phosphate-dependent aminotransferase family.</text>
</comment>
<dbReference type="PANTHER" id="PTHR42743:SF11">
    <property type="entry name" value="AMINODEOXYCHORISMATE LYASE"/>
    <property type="match status" value="1"/>
</dbReference>
<dbReference type="InterPro" id="IPR050571">
    <property type="entry name" value="Class-IV_PLP-Dep_Aminotrnsfr"/>
</dbReference>
<dbReference type="Pfam" id="PF01063">
    <property type="entry name" value="Aminotran_4"/>
    <property type="match status" value="1"/>
</dbReference>
<dbReference type="AlphaFoldDB" id="A0A5Q2N192"/>
<proteinExistence type="inferred from homology"/>
<keyword evidence="3 5" id="KW-0663">Pyridoxal phosphate</keyword>
<organism evidence="6 7">
    <name type="scientific">Heliorestis convoluta</name>
    <dbReference type="NCBI Taxonomy" id="356322"/>
    <lineage>
        <taxon>Bacteria</taxon>
        <taxon>Bacillati</taxon>
        <taxon>Bacillota</taxon>
        <taxon>Clostridia</taxon>
        <taxon>Eubacteriales</taxon>
        <taxon>Heliobacteriaceae</taxon>
        <taxon>Heliorestis</taxon>
    </lineage>
</organism>
<reference evidence="7" key="1">
    <citation type="submission" date="2019-11" db="EMBL/GenBank/DDBJ databases">
        <title>Genome sequence of Heliorestis convoluta strain HH, an alkaliphilic and minimalistic phototrophic bacterium from a soda lake in Egypt.</title>
        <authorList>
            <person name="Dewey E.D."/>
            <person name="Stokes L.M."/>
            <person name="Burchell B.M."/>
            <person name="Shaffer K.N."/>
            <person name="Huntington A.M."/>
            <person name="Baker J.M."/>
            <person name="Nadendla S."/>
            <person name="Giglio M.G."/>
            <person name="Touchman J.W."/>
            <person name="Blankenship R.E."/>
            <person name="Madigan M.T."/>
            <person name="Sattley W.M."/>
        </authorList>
    </citation>
    <scope>NUCLEOTIDE SEQUENCE [LARGE SCALE GENOMIC DNA]</scope>
    <source>
        <strain evidence="7">HH</strain>
    </source>
</reference>
<keyword evidence="7" id="KW-1185">Reference proteome</keyword>
<dbReference type="EC" id="2.6.1.42" evidence="6"/>
<dbReference type="SUPFAM" id="SSF56752">
    <property type="entry name" value="D-aminoacid aminotransferase-like PLP-dependent enzymes"/>
    <property type="match status" value="1"/>
</dbReference>
<dbReference type="GO" id="GO:0004084">
    <property type="term" value="F:branched-chain-amino-acid transaminase activity"/>
    <property type="evidence" value="ECO:0007669"/>
    <property type="project" value="UniProtKB-EC"/>
</dbReference>
<keyword evidence="6" id="KW-0032">Aminotransferase</keyword>
<comment type="cofactor">
    <cofactor evidence="1 5">
        <name>pyridoxal 5'-phosphate</name>
        <dbReference type="ChEBI" id="CHEBI:597326"/>
    </cofactor>
</comment>
<evidence type="ECO:0000256" key="3">
    <source>
        <dbReference type="ARBA" id="ARBA00022898"/>
    </source>
</evidence>
<dbReference type="Proteomes" id="UP000366051">
    <property type="component" value="Chromosome"/>
</dbReference>
<sequence>MSLKEAFKPEGVVFHNGLYKPALEARVSIYDHGFLYGDGLFETMRAYNGRVFALTAHLQRLYRGLACLGFSIEQFPYTMPQLAEAIEKTVALNSLTEAYVRITVTRGEGPPGLDPELCFKPNVVIIARPVRALPPAERPQGIRAVTVSVRKPSPASLDPALKSLNYLPNIMATMAARAAGAEEGILLNEQGFVAEGAVSNIFWISQNKIYTPSLDTGILPGITRETVLEVINDMGLQVKEGLFTISHLYSAQEVFFTNSGKELLPVGFIDGRQIGSGRPGERTCHLWQRYREKVWHEIGTRLNRTEA</sequence>
<name>A0A5Q2N192_9FIRM</name>
<evidence type="ECO:0000256" key="1">
    <source>
        <dbReference type="ARBA" id="ARBA00001933"/>
    </source>
</evidence>
<protein>
    <submittedName>
        <fullName evidence="6">Branched-chain-amino-acid transaminase</fullName>
        <ecNumber evidence="6">2.6.1.42</ecNumber>
    </submittedName>
</protein>
<keyword evidence="6" id="KW-0808">Transferase</keyword>
<dbReference type="KEGG" id="hcv:FTV88_0906"/>
<dbReference type="PROSITE" id="PS00770">
    <property type="entry name" value="AA_TRANSFER_CLASS_4"/>
    <property type="match status" value="1"/>
</dbReference>
<dbReference type="FunFam" id="3.20.10.10:FF:000002">
    <property type="entry name" value="D-alanine aminotransferase"/>
    <property type="match status" value="1"/>
</dbReference>
<accession>A0A5Q2N192</accession>
<gene>
    <name evidence="6" type="ORF">FTV88_0906</name>
</gene>
<evidence type="ECO:0000313" key="6">
    <source>
        <dbReference type="EMBL" id="QGG47062.1"/>
    </source>
</evidence>
<dbReference type="GO" id="GO:0046394">
    <property type="term" value="P:carboxylic acid biosynthetic process"/>
    <property type="evidence" value="ECO:0007669"/>
    <property type="project" value="UniProtKB-ARBA"/>
</dbReference>
<dbReference type="EMBL" id="CP045875">
    <property type="protein sequence ID" value="QGG47062.1"/>
    <property type="molecule type" value="Genomic_DNA"/>
</dbReference>
<evidence type="ECO:0000256" key="5">
    <source>
        <dbReference type="RuleBase" id="RU004516"/>
    </source>
</evidence>
<dbReference type="InterPro" id="IPR018300">
    <property type="entry name" value="Aminotrans_IV_CS"/>
</dbReference>